<dbReference type="PANTHER" id="PTHR43157:SF31">
    <property type="entry name" value="PHOSPHATIDYLINOSITOL-GLYCAN BIOSYNTHESIS CLASS F PROTEIN"/>
    <property type="match status" value="1"/>
</dbReference>
<dbReference type="Proteomes" id="UP000007384">
    <property type="component" value="Chromosome"/>
</dbReference>
<keyword evidence="1" id="KW-0560">Oxidoreductase</keyword>
<dbReference type="SUPFAM" id="SSF51735">
    <property type="entry name" value="NAD(P)-binding Rossmann-fold domains"/>
    <property type="match status" value="1"/>
</dbReference>
<evidence type="ECO:0000313" key="2">
    <source>
        <dbReference type="EMBL" id="AFG35172.1"/>
    </source>
</evidence>
<reference evidence="2" key="1">
    <citation type="submission" date="2012-03" db="EMBL/GenBank/DDBJ databases">
        <title>Complete sequence of Fervidobacterium pennivorans DSM 9078.</title>
        <authorList>
            <consortium name="US DOE Joint Genome Institute"/>
            <person name="Lucas S."/>
            <person name="Han J."/>
            <person name="Lapidus A."/>
            <person name="Cheng J.-F."/>
            <person name="Goodwin L."/>
            <person name="Pitluck S."/>
            <person name="Peters L."/>
            <person name="Ovchinnikova G."/>
            <person name="Lu M."/>
            <person name="Detter J.C."/>
            <person name="Han C."/>
            <person name="Tapia R."/>
            <person name="Land M."/>
            <person name="Hauser L."/>
            <person name="Kyrpides N."/>
            <person name="Ivanova N."/>
            <person name="Pagani I."/>
            <person name="Noll K.M."/>
            <person name="Woyke T."/>
        </authorList>
    </citation>
    <scope>NUCLEOTIDE SEQUENCE</scope>
    <source>
        <strain evidence="2">DSM 9078</strain>
    </source>
</reference>
<keyword evidence="3" id="KW-1185">Reference proteome</keyword>
<dbReference type="PANTHER" id="PTHR43157">
    <property type="entry name" value="PHOSPHATIDYLINOSITOL-GLYCAN BIOSYNTHESIS CLASS F PROTEIN-RELATED"/>
    <property type="match status" value="1"/>
</dbReference>
<dbReference type="STRING" id="771875.Ferpe_1065"/>
<sequence>MRKEYNGCSVRRYWSQYKWSNIFEMIRNMSSKPKKCSDRFDGKLVVITGATSGIGYETAKKYASNGANLLTINRNKAKSEALCKEISERYGTKCSYIIANLSKIKDIKNVVEKLNSLDSKIDVLIHNAGLYLNKLTITEDGFETNFVVHYLAPFIINYSLIEKLKKDNSTRIVLVSSEGYRFSAWGICLDDLNWQKRKYSGLKAYGAAKLAQILSMHIFAEIFISNNLNVTINAMHPGFVRTNTGQDNGPVYKFFKKNFLDKISRDPSESAEALYYLGVSKEVEGITDKFFHYTKIEELAPPAKDIELARNLWKKTLEIMKDACGF</sequence>
<evidence type="ECO:0008006" key="4">
    <source>
        <dbReference type="Google" id="ProtNLM"/>
    </source>
</evidence>
<dbReference type="AlphaFoldDB" id="H9UCC9"/>
<name>H9UCC9_FERPD</name>
<accession>H9UCC9</accession>
<dbReference type="HOGENOM" id="CLU_010194_44_2_0"/>
<protein>
    <recommendedName>
        <fullName evidence="4">Short-chain dehydrogenase</fullName>
    </recommendedName>
</protein>
<evidence type="ECO:0000313" key="3">
    <source>
        <dbReference type="Proteomes" id="UP000007384"/>
    </source>
</evidence>
<dbReference type="PATRIC" id="fig|771875.3.peg.1089"/>
<dbReference type="EMBL" id="CP003260">
    <property type="protein sequence ID" value="AFG35172.1"/>
    <property type="molecule type" value="Genomic_DNA"/>
</dbReference>
<gene>
    <name evidence="2" type="ordered locus">Ferpe_1065</name>
</gene>
<dbReference type="KEGG" id="fpe:Ferpe_1065"/>
<dbReference type="RefSeq" id="WP_014451613.1">
    <property type="nucleotide sequence ID" value="NC_017095.1"/>
</dbReference>
<evidence type="ECO:0000256" key="1">
    <source>
        <dbReference type="ARBA" id="ARBA00023002"/>
    </source>
</evidence>
<dbReference type="InterPro" id="IPR036291">
    <property type="entry name" value="NAD(P)-bd_dom_sf"/>
</dbReference>
<organism evidence="2 3">
    <name type="scientific">Fervidobacterium pennivorans (strain DSM 9078 / Ven5)</name>
    <dbReference type="NCBI Taxonomy" id="771875"/>
    <lineage>
        <taxon>Bacteria</taxon>
        <taxon>Thermotogati</taxon>
        <taxon>Thermotogota</taxon>
        <taxon>Thermotogae</taxon>
        <taxon>Thermotogales</taxon>
        <taxon>Fervidobacteriaceae</taxon>
        <taxon>Fervidobacterium</taxon>
    </lineage>
</organism>
<dbReference type="OrthoDB" id="5786478at2"/>
<dbReference type="Gene3D" id="3.40.50.720">
    <property type="entry name" value="NAD(P)-binding Rossmann-like Domain"/>
    <property type="match status" value="1"/>
</dbReference>
<dbReference type="InterPro" id="IPR002347">
    <property type="entry name" value="SDR_fam"/>
</dbReference>
<dbReference type="eggNOG" id="COG1028">
    <property type="taxonomic scope" value="Bacteria"/>
</dbReference>
<dbReference type="PRINTS" id="PR00081">
    <property type="entry name" value="GDHRDH"/>
</dbReference>
<dbReference type="Pfam" id="PF00106">
    <property type="entry name" value="adh_short"/>
    <property type="match status" value="1"/>
</dbReference>
<proteinExistence type="predicted"/>
<dbReference type="GO" id="GO:0016491">
    <property type="term" value="F:oxidoreductase activity"/>
    <property type="evidence" value="ECO:0007669"/>
    <property type="project" value="UniProtKB-KW"/>
</dbReference>